<gene>
    <name evidence="3" type="ORF">PBV87_19635</name>
</gene>
<evidence type="ECO:0000313" key="3">
    <source>
        <dbReference type="EMBL" id="MDA3733686.1"/>
    </source>
</evidence>
<dbReference type="InterPro" id="IPR046322">
    <property type="entry name" value="DUF4931"/>
</dbReference>
<evidence type="ECO:0000256" key="1">
    <source>
        <dbReference type="PIRSR" id="PIRSR000808-1"/>
    </source>
</evidence>
<proteinExistence type="predicted"/>
<evidence type="ECO:0000313" key="4">
    <source>
        <dbReference type="Proteomes" id="UP001169242"/>
    </source>
</evidence>
<dbReference type="InterPro" id="IPR001937">
    <property type="entry name" value="GalP_UDPtransf1"/>
</dbReference>
<accession>A0AA42DRC0</accession>
<dbReference type="Pfam" id="PF16285">
    <property type="entry name" value="DUF4931_N"/>
    <property type="match status" value="1"/>
</dbReference>
<dbReference type="AlphaFoldDB" id="A0AA42DRC0"/>
<dbReference type="PANTHER" id="PTHR42763:SF2">
    <property type="entry name" value="ADP-GLUCOSE PHOSPHORYLASE"/>
    <property type="match status" value="1"/>
</dbReference>
<organism evidence="3 4">
    <name type="scientific">Holtiella tumoricola</name>
    <dbReference type="NCBI Taxonomy" id="3018743"/>
    <lineage>
        <taxon>Bacteria</taxon>
        <taxon>Bacillati</taxon>
        <taxon>Bacillota</taxon>
        <taxon>Clostridia</taxon>
        <taxon>Lachnospirales</taxon>
        <taxon>Cellulosilyticaceae</taxon>
        <taxon>Holtiella</taxon>
    </lineage>
</organism>
<dbReference type="GO" id="GO:0006012">
    <property type="term" value="P:galactose metabolic process"/>
    <property type="evidence" value="ECO:0007669"/>
    <property type="project" value="InterPro"/>
</dbReference>
<dbReference type="InterPro" id="IPR053177">
    <property type="entry name" value="ADP-glucose_phosphorylase"/>
</dbReference>
<comment type="caution">
    <text evidence="3">The sequence shown here is derived from an EMBL/GenBank/DDBJ whole genome shotgun (WGS) entry which is preliminary data.</text>
</comment>
<dbReference type="Proteomes" id="UP001169242">
    <property type="component" value="Unassembled WGS sequence"/>
</dbReference>
<feature type="active site" description="Tele-UMP-histidine intermediate" evidence="1">
    <location>
        <position position="138"/>
    </location>
</feature>
<dbReference type="GO" id="GO:0008270">
    <property type="term" value="F:zinc ion binding"/>
    <property type="evidence" value="ECO:0007669"/>
    <property type="project" value="InterPro"/>
</dbReference>
<dbReference type="RefSeq" id="WP_271013450.1">
    <property type="nucleotide sequence ID" value="NZ_JAQIFT010000068.1"/>
</dbReference>
<keyword evidence="4" id="KW-1185">Reference proteome</keyword>
<dbReference type="Gene3D" id="3.30.428.10">
    <property type="entry name" value="HIT-like"/>
    <property type="match status" value="2"/>
</dbReference>
<name>A0AA42DRC0_9FIRM</name>
<protein>
    <submittedName>
        <fullName evidence="3">DUF4931 domain-containing protein</fullName>
    </submittedName>
</protein>
<dbReference type="InterPro" id="IPR036265">
    <property type="entry name" value="HIT-like_sf"/>
</dbReference>
<evidence type="ECO:0000259" key="2">
    <source>
        <dbReference type="Pfam" id="PF16285"/>
    </source>
</evidence>
<dbReference type="SUPFAM" id="SSF54197">
    <property type="entry name" value="HIT-like"/>
    <property type="match status" value="2"/>
</dbReference>
<reference evidence="3" key="1">
    <citation type="journal article" date="2023" name="Int. J. Syst. Evol. Microbiol.">
        <title>&lt;i&gt;Holtiella tumoricola&lt;/i&gt; gen. nov. sp. nov., isolated from a human clinical sample.</title>
        <authorList>
            <person name="Allen-Vercoe E."/>
            <person name="Daigneault M.C."/>
            <person name="Vancuren S.J."/>
            <person name="Cochrane K."/>
            <person name="O'Neal L.L."/>
            <person name="Sankaranarayanan K."/>
            <person name="Lawson P.A."/>
        </authorList>
    </citation>
    <scope>NUCLEOTIDE SEQUENCE</scope>
    <source>
        <strain evidence="3">CC70A</strain>
    </source>
</reference>
<dbReference type="EMBL" id="JAQIFT010000068">
    <property type="protein sequence ID" value="MDA3733686.1"/>
    <property type="molecule type" value="Genomic_DNA"/>
</dbReference>
<dbReference type="PIRSF" id="PIRSF000808">
    <property type="entry name" value="GalT"/>
    <property type="match status" value="1"/>
</dbReference>
<dbReference type="PANTHER" id="PTHR42763">
    <property type="entry name" value="ADP-GLUCOSE PHOSPHORYLASE"/>
    <property type="match status" value="1"/>
</dbReference>
<sequence>MMYNDEVLGISSILSENRRTRPNQFLGASLCPFCLENASEIEIVRNAIVTEEGDKIQIVNNKYPACSEEGIVYGIHDVIIETQDHHKKPEHFTKVHWKVLLQVIRDRWITLSKMPRIHFVQVFKNEGERAGASIGHPHSQIIALEEVPCTIEEHYKKMEAYFRQTNKCRICKEIEDKDLSVLEQDGWQLCVPEGASVPYETWIIPKKHISNIGQMDEADLEALAYITEQAIKMNRQMLGEISYNMCFMNGRYEQDEHYHFFIKILPRTGQFAGFELATGCTINVVNPKTQKDIMKKYLLDLKGGL</sequence>
<dbReference type="GO" id="GO:0008108">
    <property type="term" value="F:UDP-glucose:hexose-1-phosphate uridylyltransferase activity"/>
    <property type="evidence" value="ECO:0007669"/>
    <property type="project" value="InterPro"/>
</dbReference>
<feature type="domain" description="DUF4931" evidence="2">
    <location>
        <begin position="29"/>
        <end position="147"/>
    </location>
</feature>